<dbReference type="RefSeq" id="WP_139445359.1">
    <property type="nucleotide sequence ID" value="NZ_SMDR01000001.1"/>
</dbReference>
<evidence type="ECO:0000313" key="4">
    <source>
        <dbReference type="Proteomes" id="UP000305760"/>
    </source>
</evidence>
<dbReference type="GO" id="GO:0016226">
    <property type="term" value="P:iron-sulfur cluster assembly"/>
    <property type="evidence" value="ECO:0007669"/>
    <property type="project" value="TreeGrafter"/>
</dbReference>
<proteinExistence type="predicted"/>
<dbReference type="OrthoDB" id="9796287at2"/>
<gene>
    <name evidence="3" type="ORF">E1B00_02735</name>
</gene>
<reference evidence="3 4" key="1">
    <citation type="submission" date="2019-03" db="EMBL/GenBank/DDBJ databases">
        <title>Arenimonas daejeonensis sp. nov., isolated from compost.</title>
        <authorList>
            <person name="Jeon C.O."/>
        </authorList>
    </citation>
    <scope>NUCLEOTIDE SEQUENCE [LARGE SCALE GENOMIC DNA]</scope>
    <source>
        <strain evidence="3 4">R29</strain>
    </source>
</reference>
<dbReference type="PANTHER" id="PTHR22602">
    <property type="entry name" value="TRANSFERASE CAF17, MITOCHONDRIAL-RELATED"/>
    <property type="match status" value="1"/>
</dbReference>
<dbReference type="SUPFAM" id="SSF103025">
    <property type="entry name" value="Folate-binding domain"/>
    <property type="match status" value="1"/>
</dbReference>
<accession>A0A5C4RUW6</accession>
<name>A0A5C4RUW6_9GAMM</name>
<evidence type="ECO:0000259" key="2">
    <source>
        <dbReference type="Pfam" id="PF01571"/>
    </source>
</evidence>
<dbReference type="PANTHER" id="PTHR22602:SF0">
    <property type="entry name" value="TRANSFERASE CAF17, MITOCHONDRIAL-RELATED"/>
    <property type="match status" value="1"/>
</dbReference>
<organism evidence="3 4">
    <name type="scientific">Arenimonas terrae</name>
    <dbReference type="NCBI Taxonomy" id="2546226"/>
    <lineage>
        <taxon>Bacteria</taxon>
        <taxon>Pseudomonadati</taxon>
        <taxon>Pseudomonadota</taxon>
        <taxon>Gammaproteobacteria</taxon>
        <taxon>Lysobacterales</taxon>
        <taxon>Lysobacteraceae</taxon>
        <taxon>Arenimonas</taxon>
    </lineage>
</organism>
<dbReference type="NCBIfam" id="TIGR03317">
    <property type="entry name" value="ygfZ_signature"/>
    <property type="match status" value="1"/>
</dbReference>
<dbReference type="InterPro" id="IPR006222">
    <property type="entry name" value="GCVT_N"/>
</dbReference>
<comment type="caution">
    <text evidence="3">The sequence shown here is derived from an EMBL/GenBank/DDBJ whole genome shotgun (WGS) entry which is preliminary data.</text>
</comment>
<evidence type="ECO:0000313" key="3">
    <source>
        <dbReference type="EMBL" id="TNJ34712.1"/>
    </source>
</evidence>
<feature type="domain" description="GCVT N-terminal" evidence="2">
    <location>
        <begin position="15"/>
        <end position="94"/>
    </location>
</feature>
<dbReference type="Proteomes" id="UP000305760">
    <property type="component" value="Unassembled WGS sequence"/>
</dbReference>
<dbReference type="EMBL" id="SMDR01000001">
    <property type="protein sequence ID" value="TNJ34712.1"/>
    <property type="molecule type" value="Genomic_DNA"/>
</dbReference>
<dbReference type="InterPro" id="IPR017703">
    <property type="entry name" value="YgfZ/GCV_T_CS"/>
</dbReference>
<sequence>MTFKTNLPAVSCPALSGFSVLEVRGADAAAFLQAQSMNDVTALAPGHWHWNGWLTPKGRVVALFALLRLAPDRFWAVLPDFPAAELQARLQRYVFRSKLALSVPPVVVAAGPQTATPAPDQAAGDETQGIALDFGGHGGPRTLWLLPSADPALAPAEAGTDRAWYAADLAHGLPRLPAAAEAWTPQMLSLGRLSAFSLRKGCYPGQEIVARTHYLGQAKRELVRLEGQALHSGLAVDTAAGTAAGQVVCADDSGLHALAVLGADAGDDLLAGGRPCRRLTLLDGLARPA</sequence>
<dbReference type="Pfam" id="PF01571">
    <property type="entry name" value="GCV_T"/>
    <property type="match status" value="1"/>
</dbReference>
<dbReference type="AlphaFoldDB" id="A0A5C4RUW6"/>
<dbReference type="InterPro" id="IPR027266">
    <property type="entry name" value="TrmE/GcvT-like"/>
</dbReference>
<keyword evidence="4" id="KW-1185">Reference proteome</keyword>
<dbReference type="InterPro" id="IPR045179">
    <property type="entry name" value="YgfZ/GcvT"/>
</dbReference>
<keyword evidence="1" id="KW-0809">Transit peptide</keyword>
<evidence type="ECO:0000256" key="1">
    <source>
        <dbReference type="ARBA" id="ARBA00022946"/>
    </source>
</evidence>
<protein>
    <submittedName>
        <fullName evidence="3">Folate-binding protein</fullName>
    </submittedName>
</protein>
<dbReference type="Gene3D" id="3.30.1360.120">
    <property type="entry name" value="Probable tRNA modification gtpase trme, domain 1"/>
    <property type="match status" value="2"/>
</dbReference>